<name>A0A238WZQ3_9FLAO</name>
<dbReference type="AlphaFoldDB" id="A0A238WZQ3"/>
<dbReference type="Gene3D" id="3.30.1490.20">
    <property type="entry name" value="ATP-grasp fold, A domain"/>
    <property type="match status" value="1"/>
</dbReference>
<keyword evidence="1" id="KW-0067">ATP-binding</keyword>
<evidence type="ECO:0000259" key="2">
    <source>
        <dbReference type="PROSITE" id="PS50975"/>
    </source>
</evidence>
<accession>A0A238WZQ3</accession>
<dbReference type="PROSITE" id="PS50975">
    <property type="entry name" value="ATP_GRASP"/>
    <property type="match status" value="1"/>
</dbReference>
<proteinExistence type="predicted"/>
<reference evidence="3 4" key="1">
    <citation type="submission" date="2017-06" db="EMBL/GenBank/DDBJ databases">
        <authorList>
            <person name="Kim H.J."/>
            <person name="Triplett B.A."/>
        </authorList>
    </citation>
    <scope>NUCLEOTIDE SEQUENCE [LARGE SCALE GENOMIC DNA]</scope>
    <source>
        <strain evidence="3 4">DSM 29150</strain>
    </source>
</reference>
<dbReference type="GO" id="GO:0005524">
    <property type="term" value="F:ATP binding"/>
    <property type="evidence" value="ECO:0007669"/>
    <property type="project" value="UniProtKB-UniRule"/>
</dbReference>
<feature type="domain" description="ATP-grasp" evidence="2">
    <location>
        <begin position="59"/>
        <end position="302"/>
    </location>
</feature>
<dbReference type="InterPro" id="IPR013815">
    <property type="entry name" value="ATP_grasp_subdomain_1"/>
</dbReference>
<evidence type="ECO:0000313" key="3">
    <source>
        <dbReference type="EMBL" id="SNR51932.1"/>
    </source>
</evidence>
<dbReference type="InterPro" id="IPR013651">
    <property type="entry name" value="ATP-grasp_RimK-type"/>
</dbReference>
<dbReference type="SUPFAM" id="SSF56059">
    <property type="entry name" value="Glutathione synthetase ATP-binding domain-like"/>
    <property type="match status" value="2"/>
</dbReference>
<organism evidence="3 4">
    <name type="scientific">Lutibacter agarilyticus</name>
    <dbReference type="NCBI Taxonomy" id="1109740"/>
    <lineage>
        <taxon>Bacteria</taxon>
        <taxon>Pseudomonadati</taxon>
        <taxon>Bacteroidota</taxon>
        <taxon>Flavobacteriia</taxon>
        <taxon>Flavobacteriales</taxon>
        <taxon>Flavobacteriaceae</taxon>
        <taxon>Lutibacter</taxon>
    </lineage>
</organism>
<gene>
    <name evidence="3" type="ORF">SAMN06265371_104225</name>
</gene>
<keyword evidence="4" id="KW-1185">Reference proteome</keyword>
<protein>
    <submittedName>
        <fullName evidence="3">ATP-grasp domain-containing protein</fullName>
    </submittedName>
</protein>
<keyword evidence="1" id="KW-0547">Nucleotide-binding</keyword>
<dbReference type="InterPro" id="IPR011761">
    <property type="entry name" value="ATP-grasp"/>
</dbReference>
<dbReference type="Pfam" id="PF08443">
    <property type="entry name" value="RimK"/>
    <property type="match status" value="1"/>
</dbReference>
<dbReference type="OrthoDB" id="9775266at2"/>
<dbReference type="Proteomes" id="UP000198384">
    <property type="component" value="Unassembled WGS sequence"/>
</dbReference>
<sequence>MGAFKFNKWEYWPSYLFYVPNIPYAIYLALRAKNFVFFSATNPAIKHSGNGSESKFSTIQLIPEAFKPVSIFIKTKDKISNTLLQVAKNNLKYPVIIKPDIGFRGLLVKKINSENELISYLEKHHELDLIIQEFIDFKNECGIFYHRIPSEKKGKITSITLKRYLTIKGDGKSSLKELIKNDKRAKLYISLLTELHKNKLNTVLKKDEIKTLNSIGNHSKGTQFINGNHLISSELENGIDSIYKQIPNWFYGRLDLKYNTFEELVQLKNFKIIEINGIISEPTHIYDPEKISYFKALKEIRKHWKIMFQIANLNHTKFNIEYDKLSDFTNSLKQLKRYTRKIQKQSLKQ</sequence>
<dbReference type="EMBL" id="FZNT01000004">
    <property type="protein sequence ID" value="SNR51932.1"/>
    <property type="molecule type" value="Genomic_DNA"/>
</dbReference>
<evidence type="ECO:0000313" key="4">
    <source>
        <dbReference type="Proteomes" id="UP000198384"/>
    </source>
</evidence>
<evidence type="ECO:0000256" key="1">
    <source>
        <dbReference type="PROSITE-ProRule" id="PRU00409"/>
    </source>
</evidence>
<dbReference type="RefSeq" id="WP_089381335.1">
    <property type="nucleotide sequence ID" value="NZ_FZNT01000004.1"/>
</dbReference>
<dbReference type="GO" id="GO:0046872">
    <property type="term" value="F:metal ion binding"/>
    <property type="evidence" value="ECO:0007669"/>
    <property type="project" value="InterPro"/>
</dbReference>